<dbReference type="SMART" id="SM00530">
    <property type="entry name" value="HTH_XRE"/>
    <property type="match status" value="1"/>
</dbReference>
<name>A0ABR6BAS7_9PSEU</name>
<proteinExistence type="predicted"/>
<protein>
    <submittedName>
        <fullName evidence="2">Transcriptional regulator with XRE-family HTH domain</fullName>
    </submittedName>
</protein>
<dbReference type="InterPro" id="IPR001387">
    <property type="entry name" value="Cro/C1-type_HTH"/>
</dbReference>
<dbReference type="PROSITE" id="PS50943">
    <property type="entry name" value="HTH_CROC1"/>
    <property type="match status" value="1"/>
</dbReference>
<dbReference type="InterPro" id="IPR043917">
    <property type="entry name" value="DUF5753"/>
</dbReference>
<dbReference type="Pfam" id="PF19054">
    <property type="entry name" value="DUF5753"/>
    <property type="match status" value="1"/>
</dbReference>
<accession>A0ABR6BAS7</accession>
<dbReference type="EMBL" id="JACJID010000001">
    <property type="protein sequence ID" value="MBA8923974.1"/>
    <property type="molecule type" value="Genomic_DNA"/>
</dbReference>
<dbReference type="Proteomes" id="UP000517916">
    <property type="component" value="Unassembled WGS sequence"/>
</dbReference>
<evidence type="ECO:0000313" key="2">
    <source>
        <dbReference type="EMBL" id="MBA8923974.1"/>
    </source>
</evidence>
<organism evidence="2 3">
    <name type="scientific">Kutzneria viridogrisea</name>
    <dbReference type="NCBI Taxonomy" id="47990"/>
    <lineage>
        <taxon>Bacteria</taxon>
        <taxon>Bacillati</taxon>
        <taxon>Actinomycetota</taxon>
        <taxon>Actinomycetes</taxon>
        <taxon>Pseudonocardiales</taxon>
        <taxon>Pseudonocardiaceae</taxon>
        <taxon>Kutzneria</taxon>
    </lineage>
</organism>
<comment type="caution">
    <text evidence="2">The sequence shown here is derived from an EMBL/GenBank/DDBJ whole genome shotgun (WGS) entry which is preliminary data.</text>
</comment>
<dbReference type="CDD" id="cd00093">
    <property type="entry name" value="HTH_XRE"/>
    <property type="match status" value="1"/>
</dbReference>
<sequence>MNDFESERLAFGDELLRLREAAGLTGASMAERLGWTASKVSKIERGRQTATDSDVVEWCAALGLRKSVADALRERGRKLRIKQVAWRRQLRHGHQSRQQQSGSSWATASTIRGVSTMAVPGILQTPVYARAVFETQAELLKIPATDVPASVNKRIERQRHLYDGDKVIEILVTEAALTNPVCEARDMVAQLDRLVAAVDLPTIQFGVIPLYRKLPRLVPHGFWIFDAMVRVETVSAELEVVDSEQVAVYAELADELWTVAVEGAEARAILLACGRHWAELAD</sequence>
<reference evidence="2 3" key="1">
    <citation type="submission" date="2020-08" db="EMBL/GenBank/DDBJ databases">
        <title>Genomic Encyclopedia of Archaeal and Bacterial Type Strains, Phase II (KMG-II): from individual species to whole genera.</title>
        <authorList>
            <person name="Goeker M."/>
        </authorList>
    </citation>
    <scope>NUCLEOTIDE SEQUENCE [LARGE SCALE GENOMIC DNA]</scope>
    <source>
        <strain evidence="2 3">DSM 43850</strain>
    </source>
</reference>
<evidence type="ECO:0000313" key="3">
    <source>
        <dbReference type="Proteomes" id="UP000517916"/>
    </source>
</evidence>
<gene>
    <name evidence="2" type="ORF">BC739_001171</name>
</gene>
<dbReference type="SUPFAM" id="SSF47413">
    <property type="entry name" value="lambda repressor-like DNA-binding domains"/>
    <property type="match status" value="1"/>
</dbReference>
<dbReference type="Pfam" id="PF13560">
    <property type="entry name" value="HTH_31"/>
    <property type="match status" value="1"/>
</dbReference>
<feature type="domain" description="HTH cro/C1-type" evidence="1">
    <location>
        <begin position="15"/>
        <end position="71"/>
    </location>
</feature>
<evidence type="ECO:0000259" key="1">
    <source>
        <dbReference type="PROSITE" id="PS50943"/>
    </source>
</evidence>
<keyword evidence="3" id="KW-1185">Reference proteome</keyword>
<dbReference type="RefSeq" id="WP_182836489.1">
    <property type="nucleotide sequence ID" value="NZ_BAAABQ010000065.1"/>
</dbReference>
<dbReference type="InterPro" id="IPR010982">
    <property type="entry name" value="Lambda_DNA-bd_dom_sf"/>
</dbReference>
<dbReference type="Gene3D" id="1.10.260.40">
    <property type="entry name" value="lambda repressor-like DNA-binding domains"/>
    <property type="match status" value="1"/>
</dbReference>